<dbReference type="EMBL" id="VXIV02003426">
    <property type="protein sequence ID" value="KAF6017160.1"/>
    <property type="molecule type" value="Genomic_DNA"/>
</dbReference>
<dbReference type="AlphaFoldDB" id="A0A7J7ITH8"/>
<dbReference type="Proteomes" id="UP000593567">
    <property type="component" value="Unassembled WGS sequence"/>
</dbReference>
<evidence type="ECO:0000313" key="1">
    <source>
        <dbReference type="EMBL" id="KAF6017160.1"/>
    </source>
</evidence>
<organism evidence="1 2">
    <name type="scientific">Bugula neritina</name>
    <name type="common">Brown bryozoan</name>
    <name type="synonym">Sertularia neritina</name>
    <dbReference type="NCBI Taxonomy" id="10212"/>
    <lineage>
        <taxon>Eukaryota</taxon>
        <taxon>Metazoa</taxon>
        <taxon>Spiralia</taxon>
        <taxon>Lophotrochozoa</taxon>
        <taxon>Bryozoa</taxon>
        <taxon>Gymnolaemata</taxon>
        <taxon>Cheilostomatida</taxon>
        <taxon>Flustrina</taxon>
        <taxon>Buguloidea</taxon>
        <taxon>Bugulidae</taxon>
        <taxon>Bugula</taxon>
    </lineage>
</organism>
<name>A0A7J7ITH8_BUGNE</name>
<evidence type="ECO:0000313" key="2">
    <source>
        <dbReference type="Proteomes" id="UP000593567"/>
    </source>
</evidence>
<protein>
    <submittedName>
        <fullName evidence="1">Uncharacterized protein</fullName>
    </submittedName>
</protein>
<reference evidence="1" key="1">
    <citation type="submission" date="2020-06" db="EMBL/GenBank/DDBJ databases">
        <title>Draft genome of Bugula neritina, a colonial animal packing powerful symbionts and potential medicines.</title>
        <authorList>
            <person name="Rayko M."/>
        </authorList>
    </citation>
    <scope>NUCLEOTIDE SEQUENCE [LARGE SCALE GENOMIC DNA]</scope>
    <source>
        <strain evidence="1">Kwan_BN1</strain>
    </source>
</reference>
<comment type="caution">
    <text evidence="1">The sequence shown here is derived from an EMBL/GenBank/DDBJ whole genome shotgun (WGS) entry which is preliminary data.</text>
</comment>
<keyword evidence="2" id="KW-1185">Reference proteome</keyword>
<sequence>MQPGMTYTGHALNSPINYYVYAGVIYLSTRLHCAFITLSCSQWNVILCEVLSTRHPLRKHVQLADRRHQIIAYQTI</sequence>
<gene>
    <name evidence="1" type="ORF">EB796_024527</name>
</gene>
<accession>A0A7J7ITH8</accession>
<proteinExistence type="predicted"/>